<dbReference type="GO" id="GO:0006164">
    <property type="term" value="P:purine nucleotide biosynthetic process"/>
    <property type="evidence" value="ECO:0007669"/>
    <property type="project" value="TreeGrafter"/>
</dbReference>
<dbReference type="Gene3D" id="3.40.50.2020">
    <property type="match status" value="2"/>
</dbReference>
<keyword evidence="6 12" id="KW-0418">Kinase</keyword>
<dbReference type="SUPFAM" id="SSF53271">
    <property type="entry name" value="PRTase-like"/>
    <property type="match status" value="2"/>
</dbReference>
<dbReference type="GO" id="GO:0009156">
    <property type="term" value="P:ribonucleoside monophosphate biosynthetic process"/>
    <property type="evidence" value="ECO:0007669"/>
    <property type="project" value="InterPro"/>
</dbReference>
<dbReference type="InterPro" id="IPR029057">
    <property type="entry name" value="PRTase-like"/>
</dbReference>
<proteinExistence type="inferred from homology"/>
<keyword evidence="3 12" id="KW-0479">Metal-binding</keyword>
<keyword evidence="2 12" id="KW-0808">Transferase</keyword>
<comment type="similarity">
    <text evidence="11 12">Belongs to the ribose-phosphate pyrophosphokinase family. Class I subfamily.</text>
</comment>
<dbReference type="HAMAP" id="MF_00583_B">
    <property type="entry name" value="RibP_PPkinase_B"/>
    <property type="match status" value="1"/>
</dbReference>
<dbReference type="Proteomes" id="UP000732377">
    <property type="component" value="Unassembled WGS sequence"/>
</dbReference>
<evidence type="ECO:0000313" key="15">
    <source>
        <dbReference type="Proteomes" id="UP000732377"/>
    </source>
</evidence>
<keyword evidence="5 12" id="KW-0547">Nucleotide-binding</keyword>
<evidence type="ECO:0000256" key="10">
    <source>
        <dbReference type="ARBA" id="ARBA00054914"/>
    </source>
</evidence>
<comment type="subcellular location">
    <subcellularLocation>
        <location evidence="12">Cytoplasm</location>
    </subcellularLocation>
</comment>
<dbReference type="GO" id="GO:0016301">
    <property type="term" value="F:kinase activity"/>
    <property type="evidence" value="ECO:0007669"/>
    <property type="project" value="UniProtKB-KW"/>
</dbReference>
<comment type="subunit">
    <text evidence="12">Homohexamer.</text>
</comment>
<keyword evidence="12" id="KW-0963">Cytoplasm</keyword>
<dbReference type="Pfam" id="PF14572">
    <property type="entry name" value="Pribosyl_synth"/>
    <property type="match status" value="1"/>
</dbReference>
<protein>
    <recommendedName>
        <fullName evidence="12">Ribose-phosphate pyrophosphokinase</fullName>
        <shortName evidence="12">RPPK</shortName>
        <ecNumber evidence="12">2.7.6.1</ecNumber>
    </recommendedName>
    <alternativeName>
        <fullName evidence="12">5-phospho-D-ribosyl alpha-1-diphosphate synthase</fullName>
    </alternativeName>
    <alternativeName>
        <fullName evidence="12">Phosphoribosyl diphosphate synthase</fullName>
    </alternativeName>
    <alternativeName>
        <fullName evidence="12">Phosphoribosyl pyrophosphate synthase</fullName>
        <shortName evidence="12">P-Rib-PP synthase</shortName>
        <shortName evidence="12">PRPP synthase</shortName>
        <shortName evidence="12">PRPPase</shortName>
    </alternativeName>
</protein>
<dbReference type="CDD" id="cd06223">
    <property type="entry name" value="PRTases_typeI"/>
    <property type="match status" value="1"/>
</dbReference>
<evidence type="ECO:0000256" key="12">
    <source>
        <dbReference type="HAMAP-Rule" id="MF_00583"/>
    </source>
</evidence>
<sequence length="334" mass="36085">MASAQDEQGGHLAVVPYQDRKLKIFSGNANLPLARAIADHMGISLGNMNVGRFSNGEIRVDINESVRGTDCFVIQSGVHPVNENVMELLVIGDALRRASARRITAVVPHFPYARQDRKARGREPITAKLLANLITTAGFRRLLTIDLHAAQIQGFFDTPVDHLHAGPLIANYFRQKGLQNAVVVSPDTGGVPRARDLAERLGVGLAIIDKRRPEPNVAEVMNIIGDVEGKTAILVDDLIDTAGTIVKGAEALLERGATEVYAACTHPVFSGPAYERLAASPIKEIVVTDTIPVDADKMGGKLRVVSVAPLLGKAIIRIHEDLSVSKIFEEEPRL</sequence>
<evidence type="ECO:0000256" key="3">
    <source>
        <dbReference type="ARBA" id="ARBA00022723"/>
    </source>
</evidence>
<dbReference type="FunFam" id="3.40.50.2020:FF:000001">
    <property type="entry name" value="Ribose-phosphate pyrophosphokinase"/>
    <property type="match status" value="1"/>
</dbReference>
<evidence type="ECO:0000256" key="4">
    <source>
        <dbReference type="ARBA" id="ARBA00022727"/>
    </source>
</evidence>
<dbReference type="GO" id="GO:0006015">
    <property type="term" value="P:5-phosphoribose 1-diphosphate biosynthetic process"/>
    <property type="evidence" value="ECO:0007669"/>
    <property type="project" value="UniProtKB-UniRule"/>
</dbReference>
<dbReference type="GO" id="GO:0002189">
    <property type="term" value="C:ribose phosphate diphosphokinase complex"/>
    <property type="evidence" value="ECO:0007669"/>
    <property type="project" value="TreeGrafter"/>
</dbReference>
<evidence type="ECO:0000256" key="9">
    <source>
        <dbReference type="ARBA" id="ARBA00049535"/>
    </source>
</evidence>
<feature type="binding site" evidence="12">
    <location>
        <position position="187"/>
    </location>
    <ligand>
        <name>Mg(2+)</name>
        <dbReference type="ChEBI" id="CHEBI:18420"/>
    </ligand>
</feature>
<organism evidence="14 15">
    <name type="scientific">Symbiobacterium thermophilum</name>
    <dbReference type="NCBI Taxonomy" id="2734"/>
    <lineage>
        <taxon>Bacteria</taxon>
        <taxon>Bacillati</taxon>
        <taxon>Bacillota</taxon>
        <taxon>Clostridia</taxon>
        <taxon>Eubacteriales</taxon>
        <taxon>Symbiobacteriaceae</taxon>
        <taxon>Symbiobacterium</taxon>
    </lineage>
</organism>
<keyword evidence="8 12" id="KW-0460">Magnesium</keyword>
<dbReference type="GO" id="GO:0005737">
    <property type="term" value="C:cytoplasm"/>
    <property type="evidence" value="ECO:0007669"/>
    <property type="project" value="UniProtKB-SubCell"/>
</dbReference>
<comment type="cofactor">
    <cofactor evidence="12">
        <name>Mg(2+)</name>
        <dbReference type="ChEBI" id="CHEBI:18420"/>
    </cofactor>
    <text evidence="12">Binds 2 Mg(2+) ions per subunit.</text>
</comment>
<gene>
    <name evidence="12" type="primary">prs</name>
    <name evidence="14" type="ORF">CWE10_12340</name>
</gene>
<evidence type="ECO:0000259" key="13">
    <source>
        <dbReference type="Pfam" id="PF13793"/>
    </source>
</evidence>
<dbReference type="InterPro" id="IPR000842">
    <property type="entry name" value="PRib_PP_synth_CS"/>
</dbReference>
<evidence type="ECO:0000256" key="8">
    <source>
        <dbReference type="ARBA" id="ARBA00022842"/>
    </source>
</evidence>
<evidence type="ECO:0000313" key="14">
    <source>
        <dbReference type="EMBL" id="MBY6276978.1"/>
    </source>
</evidence>
<dbReference type="EMBL" id="PIUK01000125">
    <property type="protein sequence ID" value="MBY6276978.1"/>
    <property type="molecule type" value="Genomic_DNA"/>
</dbReference>
<comment type="catalytic activity">
    <reaction evidence="9 12">
        <text>D-ribose 5-phosphate + ATP = 5-phospho-alpha-D-ribose 1-diphosphate + AMP + H(+)</text>
        <dbReference type="Rhea" id="RHEA:15609"/>
        <dbReference type="ChEBI" id="CHEBI:15378"/>
        <dbReference type="ChEBI" id="CHEBI:30616"/>
        <dbReference type="ChEBI" id="CHEBI:58017"/>
        <dbReference type="ChEBI" id="CHEBI:78346"/>
        <dbReference type="ChEBI" id="CHEBI:456215"/>
        <dbReference type="EC" id="2.7.6.1"/>
    </reaction>
</comment>
<keyword evidence="7 12" id="KW-0067">ATP-binding</keyword>
<name>A0A953I9N6_SYMTR</name>
<dbReference type="GO" id="GO:0004749">
    <property type="term" value="F:ribose phosphate diphosphokinase activity"/>
    <property type="evidence" value="ECO:0007669"/>
    <property type="project" value="UniProtKB-UniRule"/>
</dbReference>
<feature type="binding site" evidence="12">
    <location>
        <begin position="240"/>
        <end position="244"/>
    </location>
    <ligand>
        <name>D-ribose 5-phosphate</name>
        <dbReference type="ChEBI" id="CHEBI:78346"/>
    </ligand>
</feature>
<evidence type="ECO:0000256" key="2">
    <source>
        <dbReference type="ARBA" id="ARBA00022679"/>
    </source>
</evidence>
<feature type="binding site" evidence="12">
    <location>
        <begin position="55"/>
        <end position="57"/>
    </location>
    <ligand>
        <name>ATP</name>
        <dbReference type="ChEBI" id="CHEBI:30616"/>
    </ligand>
</feature>
<dbReference type="InterPro" id="IPR037515">
    <property type="entry name" value="Rib-P_diPkinase_bac"/>
</dbReference>
<dbReference type="NCBIfam" id="TIGR01251">
    <property type="entry name" value="ribP_PPkin"/>
    <property type="match status" value="1"/>
</dbReference>
<reference evidence="14" key="1">
    <citation type="submission" date="2017-11" db="EMBL/GenBank/DDBJ databases">
        <title>Three new genomes from thermophilic consortium.</title>
        <authorList>
            <person name="Quaggio R."/>
            <person name="Amgarten D."/>
            <person name="Setubal J.C."/>
        </authorList>
    </citation>
    <scope>NUCLEOTIDE SEQUENCE</scope>
    <source>
        <strain evidence="14">ZCTH01-B2</strain>
    </source>
</reference>
<feature type="binding site" evidence="12">
    <location>
        <position position="236"/>
    </location>
    <ligand>
        <name>D-ribose 5-phosphate</name>
        <dbReference type="ChEBI" id="CHEBI:78346"/>
    </ligand>
</feature>
<evidence type="ECO:0000256" key="6">
    <source>
        <dbReference type="ARBA" id="ARBA00022777"/>
    </source>
</evidence>
<dbReference type="InterPro" id="IPR000836">
    <property type="entry name" value="PRTase_dom"/>
</dbReference>
<dbReference type="Pfam" id="PF13793">
    <property type="entry name" value="Pribosyltran_N"/>
    <property type="match status" value="1"/>
</dbReference>
<accession>A0A953I9N6</accession>
<dbReference type="InterPro" id="IPR029099">
    <property type="entry name" value="Pribosyltran_N"/>
</dbReference>
<dbReference type="PANTHER" id="PTHR10210:SF41">
    <property type="entry name" value="RIBOSE-PHOSPHATE PYROPHOSPHOKINASE 1, CHLOROPLASTIC"/>
    <property type="match status" value="1"/>
</dbReference>
<comment type="pathway">
    <text evidence="1 12">Metabolic intermediate biosynthesis; 5-phospho-alpha-D-ribose 1-diphosphate biosynthesis; 5-phospho-alpha-D-ribose 1-diphosphate from D-ribose 5-phosphate (route I): step 1/1.</text>
</comment>
<dbReference type="InterPro" id="IPR005946">
    <property type="entry name" value="Rib-P_diPkinase"/>
</dbReference>
<evidence type="ECO:0000256" key="7">
    <source>
        <dbReference type="ARBA" id="ARBA00022840"/>
    </source>
</evidence>
<dbReference type="PANTHER" id="PTHR10210">
    <property type="entry name" value="RIBOSE-PHOSPHATE DIPHOSPHOKINASE FAMILY MEMBER"/>
    <property type="match status" value="1"/>
</dbReference>
<evidence type="ECO:0000256" key="5">
    <source>
        <dbReference type="ARBA" id="ARBA00022741"/>
    </source>
</evidence>
<dbReference type="GO" id="GO:0005524">
    <property type="term" value="F:ATP binding"/>
    <property type="evidence" value="ECO:0007669"/>
    <property type="project" value="UniProtKB-KW"/>
</dbReference>
<evidence type="ECO:0000256" key="11">
    <source>
        <dbReference type="ARBA" id="ARBA00061444"/>
    </source>
</evidence>
<dbReference type="PROSITE" id="PS00114">
    <property type="entry name" value="PRPP_SYNTHASE"/>
    <property type="match status" value="1"/>
</dbReference>
<feature type="binding site" evidence="12">
    <location>
        <position position="148"/>
    </location>
    <ligand>
        <name>Mg(2+)</name>
        <dbReference type="ChEBI" id="CHEBI:18420"/>
    </ligand>
</feature>
<dbReference type="SMART" id="SM01400">
    <property type="entry name" value="Pribosyltran_N"/>
    <property type="match status" value="1"/>
</dbReference>
<comment type="function">
    <text evidence="10 12">Involved in the biosynthesis of the central metabolite phospho-alpha-D-ribosyl-1-pyrophosphate (PRPP) via the transfer of pyrophosphoryl group from ATP to 1-hydroxyl of ribose-5-phosphate (Rib-5-P).</text>
</comment>
<feature type="binding site" evidence="12">
    <location>
        <position position="212"/>
    </location>
    <ligand>
        <name>D-ribose 5-phosphate</name>
        <dbReference type="ChEBI" id="CHEBI:78346"/>
    </ligand>
</feature>
<dbReference type="EC" id="2.7.6.1" evidence="12"/>
<dbReference type="RefSeq" id="WP_050742330.1">
    <property type="nucleotide sequence ID" value="NZ_JACSIR010000197.1"/>
</dbReference>
<dbReference type="AlphaFoldDB" id="A0A953I9N6"/>
<keyword evidence="4 12" id="KW-0545">Nucleotide biosynthesis</keyword>
<feature type="active site" evidence="12">
    <location>
        <position position="210"/>
    </location>
</feature>
<evidence type="ECO:0000256" key="1">
    <source>
        <dbReference type="ARBA" id="ARBA00004996"/>
    </source>
</evidence>
<dbReference type="GO" id="GO:0000287">
    <property type="term" value="F:magnesium ion binding"/>
    <property type="evidence" value="ECO:0007669"/>
    <property type="project" value="UniProtKB-UniRule"/>
</dbReference>
<feature type="binding site" evidence="12">
    <location>
        <begin position="114"/>
        <end position="115"/>
    </location>
    <ligand>
        <name>ATP</name>
        <dbReference type="ChEBI" id="CHEBI:30616"/>
    </ligand>
</feature>
<feature type="domain" description="Ribose-phosphate pyrophosphokinase N-terminal" evidence="13">
    <location>
        <begin position="22"/>
        <end position="138"/>
    </location>
</feature>
<dbReference type="NCBIfam" id="NF002320">
    <property type="entry name" value="PRK01259.1"/>
    <property type="match status" value="1"/>
</dbReference>
<comment type="caution">
    <text evidence="14">The sequence shown here is derived from an EMBL/GenBank/DDBJ whole genome shotgun (WGS) entry which is preliminary data.</text>
</comment>